<evidence type="ECO:0000313" key="1">
    <source>
        <dbReference type="EMBL" id="KAL3267762.1"/>
    </source>
</evidence>
<keyword evidence="2" id="KW-1185">Reference proteome</keyword>
<dbReference type="EMBL" id="JABFTP020000021">
    <property type="protein sequence ID" value="KAL3267762.1"/>
    <property type="molecule type" value="Genomic_DNA"/>
</dbReference>
<evidence type="ECO:0000313" key="2">
    <source>
        <dbReference type="Proteomes" id="UP001516400"/>
    </source>
</evidence>
<organism evidence="1 2">
    <name type="scientific">Cryptolaemus montrouzieri</name>
    <dbReference type="NCBI Taxonomy" id="559131"/>
    <lineage>
        <taxon>Eukaryota</taxon>
        <taxon>Metazoa</taxon>
        <taxon>Ecdysozoa</taxon>
        <taxon>Arthropoda</taxon>
        <taxon>Hexapoda</taxon>
        <taxon>Insecta</taxon>
        <taxon>Pterygota</taxon>
        <taxon>Neoptera</taxon>
        <taxon>Endopterygota</taxon>
        <taxon>Coleoptera</taxon>
        <taxon>Polyphaga</taxon>
        <taxon>Cucujiformia</taxon>
        <taxon>Coccinelloidea</taxon>
        <taxon>Coccinellidae</taxon>
        <taxon>Scymninae</taxon>
        <taxon>Scymnini</taxon>
        <taxon>Cryptolaemus</taxon>
    </lineage>
</organism>
<dbReference type="AlphaFoldDB" id="A0ABD2MNB7"/>
<proteinExistence type="predicted"/>
<dbReference type="SUPFAM" id="SSF53218">
    <property type="entry name" value="Molybdenum cofactor biosynthesis proteins"/>
    <property type="match status" value="1"/>
</dbReference>
<dbReference type="Proteomes" id="UP001516400">
    <property type="component" value="Unassembled WGS sequence"/>
</dbReference>
<protein>
    <recommendedName>
        <fullName evidence="3">MoaB/Mog domain-containing protein</fullName>
    </recommendedName>
</protein>
<reference evidence="1 2" key="1">
    <citation type="journal article" date="2021" name="BMC Biol.">
        <title>Horizontally acquired antibacterial genes associated with adaptive radiation of ladybird beetles.</title>
        <authorList>
            <person name="Li H.S."/>
            <person name="Tang X.F."/>
            <person name="Huang Y.H."/>
            <person name="Xu Z.Y."/>
            <person name="Chen M.L."/>
            <person name="Du X.Y."/>
            <person name="Qiu B.Y."/>
            <person name="Chen P.T."/>
            <person name="Zhang W."/>
            <person name="Slipinski A."/>
            <person name="Escalona H.E."/>
            <person name="Waterhouse R.M."/>
            <person name="Zwick A."/>
            <person name="Pang H."/>
        </authorList>
    </citation>
    <scope>NUCLEOTIDE SEQUENCE [LARGE SCALE GENOMIC DNA]</scope>
    <source>
        <strain evidence="1">SYSU2018</strain>
    </source>
</reference>
<name>A0ABD2MNB7_9CUCU</name>
<comment type="caution">
    <text evidence="1">The sequence shown here is derived from an EMBL/GenBank/DDBJ whole genome shotgun (WGS) entry which is preliminary data.</text>
</comment>
<dbReference type="InterPro" id="IPR036425">
    <property type="entry name" value="MoaB/Mog-like_dom_sf"/>
</dbReference>
<sequence length="70" mass="7948">MSSQFCTWRNISRKISSCIKGFSTGYKRHKTAGLIVIGDEILKGDTTDTNSHFTCKILHDIGVKLKRYQL</sequence>
<gene>
    <name evidence="1" type="ORF">HHI36_006889</name>
</gene>
<dbReference type="Gene3D" id="3.40.980.10">
    <property type="entry name" value="MoaB/Mog-like domain"/>
    <property type="match status" value="1"/>
</dbReference>
<accession>A0ABD2MNB7</accession>
<evidence type="ECO:0008006" key="3">
    <source>
        <dbReference type="Google" id="ProtNLM"/>
    </source>
</evidence>